<dbReference type="AlphaFoldDB" id="A0A919M7L4"/>
<dbReference type="Proteomes" id="UP000598174">
    <property type="component" value="Unassembled WGS sequence"/>
</dbReference>
<organism evidence="1 2">
    <name type="scientific">Paractinoplanes ferrugineus</name>
    <dbReference type="NCBI Taxonomy" id="113564"/>
    <lineage>
        <taxon>Bacteria</taxon>
        <taxon>Bacillati</taxon>
        <taxon>Actinomycetota</taxon>
        <taxon>Actinomycetes</taxon>
        <taxon>Micromonosporales</taxon>
        <taxon>Micromonosporaceae</taxon>
        <taxon>Paractinoplanes</taxon>
    </lineage>
</organism>
<evidence type="ECO:0000313" key="2">
    <source>
        <dbReference type="Proteomes" id="UP000598174"/>
    </source>
</evidence>
<reference evidence="1" key="1">
    <citation type="submission" date="2021-01" db="EMBL/GenBank/DDBJ databases">
        <title>Whole genome shotgun sequence of Actinoplanes ferrugineus NBRC 15555.</title>
        <authorList>
            <person name="Komaki H."/>
            <person name="Tamura T."/>
        </authorList>
    </citation>
    <scope>NUCLEOTIDE SEQUENCE</scope>
    <source>
        <strain evidence="1">NBRC 15555</strain>
    </source>
</reference>
<protein>
    <submittedName>
        <fullName evidence="1">Uncharacterized protein</fullName>
    </submittedName>
</protein>
<comment type="caution">
    <text evidence="1">The sequence shown here is derived from an EMBL/GenBank/DDBJ whole genome shotgun (WGS) entry which is preliminary data.</text>
</comment>
<proteinExistence type="predicted"/>
<accession>A0A919M7L4</accession>
<gene>
    <name evidence="1" type="ORF">Afe05nite_13810</name>
</gene>
<name>A0A919M7L4_9ACTN</name>
<dbReference type="Gene3D" id="2.50.20.20">
    <property type="match status" value="1"/>
</dbReference>
<dbReference type="EMBL" id="BOMM01000009">
    <property type="protein sequence ID" value="GIE09541.1"/>
    <property type="molecule type" value="Genomic_DNA"/>
</dbReference>
<keyword evidence="2" id="KW-1185">Reference proteome</keyword>
<evidence type="ECO:0000313" key="1">
    <source>
        <dbReference type="EMBL" id="GIE09541.1"/>
    </source>
</evidence>
<sequence>MLLKAVPDVKSPAFKFKLAGTELPFSGVADAANNASEINIAQPLEDTGVTLKMDFRIVDQKVWVKIAYAGKKAAGLPTFPKKWMFLDPAKLKDKSWFEPQDDSDPGSARVLVENAADVKQTSPGHFAGTTDLTKATDAEILDEAALKALGAAATKVPFDAVVDEAGHLTSAVVKIPAAGKTKAHNYTVSYTAFGSTPKLAAPAAGEQQKATAGTYEMLNG</sequence>